<sequence length="185" mass="21633">MIIRCNRVYMNTSRFLTIFGLIFFGIATRLMPHPPCFTPLNAIILFSAYHYQNRSLTLFLLFSTLLFSDLVIGFYSTLPFVYFSFCLVIFIGQKLKEKMPLRYLFFISLLTSFLFFLITNFGVWTGDSLYPKTLEGLITCYLAGIPFLRNQILGDISYSFLLFGYVAYWEKNFSSQYALRNFQPI</sequence>
<dbReference type="AlphaFoldDB" id="A0A0C1JPL2"/>
<evidence type="ECO:0008006" key="4">
    <source>
        <dbReference type="Google" id="ProtNLM"/>
    </source>
</evidence>
<dbReference type="Pfam" id="PF20221">
    <property type="entry name" value="DUF6580"/>
    <property type="match status" value="1"/>
</dbReference>
<evidence type="ECO:0000313" key="2">
    <source>
        <dbReference type="EMBL" id="KIC73125.1"/>
    </source>
</evidence>
<evidence type="ECO:0000256" key="1">
    <source>
        <dbReference type="SAM" id="Phobius"/>
    </source>
</evidence>
<evidence type="ECO:0000313" key="3">
    <source>
        <dbReference type="Proteomes" id="UP000031465"/>
    </source>
</evidence>
<feature type="transmembrane region" description="Helical" evidence="1">
    <location>
        <begin position="12"/>
        <end position="31"/>
    </location>
</feature>
<proteinExistence type="predicted"/>
<name>A0A0C1JPL2_9BACT</name>
<feature type="transmembrane region" description="Helical" evidence="1">
    <location>
        <begin position="152"/>
        <end position="169"/>
    </location>
</feature>
<dbReference type="Proteomes" id="UP000031465">
    <property type="component" value="Unassembled WGS sequence"/>
</dbReference>
<keyword evidence="1" id="KW-0812">Transmembrane</keyword>
<feature type="transmembrane region" description="Helical" evidence="1">
    <location>
        <begin position="103"/>
        <end position="124"/>
    </location>
</feature>
<keyword evidence="1" id="KW-0472">Membrane</keyword>
<feature type="transmembrane region" description="Helical" evidence="1">
    <location>
        <begin position="58"/>
        <end position="91"/>
    </location>
</feature>
<protein>
    <recommendedName>
        <fullName evidence="4">Rod shape-determining protein MreD</fullName>
    </recommendedName>
</protein>
<dbReference type="PATRIC" id="fig|362787.3.peg.603"/>
<comment type="caution">
    <text evidence="2">The sequence shown here is derived from an EMBL/GenBank/DDBJ whole genome shotgun (WGS) entry which is preliminary data.</text>
</comment>
<reference evidence="2 3" key="1">
    <citation type="journal article" date="2014" name="Mol. Biol. Evol.">
        <title>Massive expansion of Ubiquitination-related gene families within the Chlamydiae.</title>
        <authorList>
            <person name="Domman D."/>
            <person name="Collingro A."/>
            <person name="Lagkouvardos I."/>
            <person name="Gehre L."/>
            <person name="Weinmaier T."/>
            <person name="Rattei T."/>
            <person name="Subtil A."/>
            <person name="Horn M."/>
        </authorList>
    </citation>
    <scope>NUCLEOTIDE SEQUENCE [LARGE SCALE GENOMIC DNA]</scope>
    <source>
        <strain evidence="2 3">EI2</strain>
    </source>
</reference>
<organism evidence="2 3">
    <name type="scientific">Candidatus Protochlamydia amoebophila</name>
    <dbReference type="NCBI Taxonomy" id="362787"/>
    <lineage>
        <taxon>Bacteria</taxon>
        <taxon>Pseudomonadati</taxon>
        <taxon>Chlamydiota</taxon>
        <taxon>Chlamydiia</taxon>
        <taxon>Parachlamydiales</taxon>
        <taxon>Parachlamydiaceae</taxon>
        <taxon>Candidatus Protochlamydia</taxon>
    </lineage>
</organism>
<dbReference type="EMBL" id="JSAN01000037">
    <property type="protein sequence ID" value="KIC73125.1"/>
    <property type="molecule type" value="Genomic_DNA"/>
</dbReference>
<keyword evidence="1" id="KW-1133">Transmembrane helix</keyword>
<accession>A0A0C1JPL2</accession>
<dbReference type="InterPro" id="IPR046487">
    <property type="entry name" value="DUF6580"/>
</dbReference>
<gene>
    <name evidence="2" type="ORF">DB44_BO00010</name>
</gene>